<sequence>MKTLSYRFTLPMFSLPMFSLLLLSVLSVSVSIPAAFALETKGFSPDKQPVYKTVGDTELKLHVFEPADHKATDSRAVAVFFFGGGWVGGSPSQFYPHCEYLASRGIVAIAAEYRIKSKHNTTPKECVKDGKSAIRWVRQHASELGIDPNKVIAGGGSAGGHVAAATATTDAFNENGEDTSVSCVPNALVLFNPVFDNGPVGGWSHSKVKDYWQDISPAHNISGTTPPTIVFLGTKDNLIPVATAERFKKNMEANGRRCELHLYEDQGHGFFNFGKSEYYQATVKAMDQFLASLGYLQGEPTLK</sequence>
<evidence type="ECO:0000313" key="5">
    <source>
        <dbReference type="Proteomes" id="UP001500840"/>
    </source>
</evidence>
<accession>A0ABP8MZU7</accession>
<feature type="domain" description="Alpha/beta hydrolase fold-3" evidence="3">
    <location>
        <begin position="79"/>
        <end position="271"/>
    </location>
</feature>
<gene>
    <name evidence="4" type="ORF">GCM10023156_32950</name>
</gene>
<comment type="caution">
    <text evidence="4">The sequence shown here is derived from an EMBL/GenBank/DDBJ whole genome shotgun (WGS) entry which is preliminary data.</text>
</comment>
<dbReference type="Proteomes" id="UP001500840">
    <property type="component" value="Unassembled WGS sequence"/>
</dbReference>
<evidence type="ECO:0000259" key="3">
    <source>
        <dbReference type="Pfam" id="PF07859"/>
    </source>
</evidence>
<dbReference type="InterPro" id="IPR013094">
    <property type="entry name" value="AB_hydrolase_3"/>
</dbReference>
<protein>
    <submittedName>
        <fullName evidence="4">Alpha/beta hydrolase</fullName>
    </submittedName>
</protein>
<proteinExistence type="inferred from homology"/>
<name>A0ABP8MZU7_9BACT</name>
<dbReference type="SUPFAM" id="SSF53474">
    <property type="entry name" value="alpha/beta-Hydrolases"/>
    <property type="match status" value="1"/>
</dbReference>
<evidence type="ECO:0000256" key="1">
    <source>
        <dbReference type="ARBA" id="ARBA00010515"/>
    </source>
</evidence>
<keyword evidence="2 4" id="KW-0378">Hydrolase</keyword>
<keyword evidence="5" id="KW-1185">Reference proteome</keyword>
<organism evidence="4 5">
    <name type="scientific">Novipirellula rosea</name>
    <dbReference type="NCBI Taxonomy" id="1031540"/>
    <lineage>
        <taxon>Bacteria</taxon>
        <taxon>Pseudomonadati</taxon>
        <taxon>Planctomycetota</taxon>
        <taxon>Planctomycetia</taxon>
        <taxon>Pirellulales</taxon>
        <taxon>Pirellulaceae</taxon>
        <taxon>Novipirellula</taxon>
    </lineage>
</organism>
<dbReference type="InterPro" id="IPR029058">
    <property type="entry name" value="AB_hydrolase_fold"/>
</dbReference>
<dbReference type="PANTHER" id="PTHR48081:SF30">
    <property type="entry name" value="ACETYL-HYDROLASE LIPR-RELATED"/>
    <property type="match status" value="1"/>
</dbReference>
<dbReference type="Gene3D" id="3.40.50.1820">
    <property type="entry name" value="alpha/beta hydrolase"/>
    <property type="match status" value="1"/>
</dbReference>
<reference evidence="5" key="1">
    <citation type="journal article" date="2019" name="Int. J. Syst. Evol. Microbiol.">
        <title>The Global Catalogue of Microorganisms (GCM) 10K type strain sequencing project: providing services to taxonomists for standard genome sequencing and annotation.</title>
        <authorList>
            <consortium name="The Broad Institute Genomics Platform"/>
            <consortium name="The Broad Institute Genome Sequencing Center for Infectious Disease"/>
            <person name="Wu L."/>
            <person name="Ma J."/>
        </authorList>
    </citation>
    <scope>NUCLEOTIDE SEQUENCE [LARGE SCALE GENOMIC DNA]</scope>
    <source>
        <strain evidence="5">JCM 17759</strain>
    </source>
</reference>
<dbReference type="Pfam" id="PF07859">
    <property type="entry name" value="Abhydrolase_3"/>
    <property type="match status" value="1"/>
</dbReference>
<dbReference type="InterPro" id="IPR050300">
    <property type="entry name" value="GDXG_lipolytic_enzyme"/>
</dbReference>
<dbReference type="EMBL" id="BAABGA010000039">
    <property type="protein sequence ID" value="GAA4456911.1"/>
    <property type="molecule type" value="Genomic_DNA"/>
</dbReference>
<evidence type="ECO:0000313" key="4">
    <source>
        <dbReference type="EMBL" id="GAA4456911.1"/>
    </source>
</evidence>
<comment type="similarity">
    <text evidence="1">Belongs to the 'GDXG' lipolytic enzyme family.</text>
</comment>
<dbReference type="PANTHER" id="PTHR48081">
    <property type="entry name" value="AB HYDROLASE SUPERFAMILY PROTEIN C4A8.06C"/>
    <property type="match status" value="1"/>
</dbReference>
<evidence type="ECO:0000256" key="2">
    <source>
        <dbReference type="ARBA" id="ARBA00022801"/>
    </source>
</evidence>
<dbReference type="GO" id="GO:0016787">
    <property type="term" value="F:hydrolase activity"/>
    <property type="evidence" value="ECO:0007669"/>
    <property type="project" value="UniProtKB-KW"/>
</dbReference>